<comment type="similarity">
    <text evidence="1">Belongs to the sigma-54 factor family.</text>
</comment>
<dbReference type="NCBIfam" id="TIGR02395">
    <property type="entry name" value="rpoN_sigma"/>
    <property type="match status" value="1"/>
</dbReference>
<dbReference type="Proteomes" id="UP000316921">
    <property type="component" value="Chromosome"/>
</dbReference>
<gene>
    <name evidence="12" type="primary">rpoN_2</name>
    <name evidence="12" type="ORF">Pla133_39100</name>
</gene>
<evidence type="ECO:0000256" key="3">
    <source>
        <dbReference type="ARBA" id="ARBA00022679"/>
    </source>
</evidence>
<name>A0A518BPA2_9BACT</name>
<dbReference type="PROSITE" id="PS50044">
    <property type="entry name" value="SIGMA54_3"/>
    <property type="match status" value="1"/>
</dbReference>
<evidence type="ECO:0000256" key="2">
    <source>
        <dbReference type="ARBA" id="ARBA00022478"/>
    </source>
</evidence>
<evidence type="ECO:0000259" key="10">
    <source>
        <dbReference type="Pfam" id="PF04552"/>
    </source>
</evidence>
<dbReference type="PRINTS" id="PR00045">
    <property type="entry name" value="SIGMA54FCT"/>
</dbReference>
<dbReference type="Pfam" id="PF00309">
    <property type="entry name" value="Sigma54_AID"/>
    <property type="match status" value="1"/>
</dbReference>
<keyword evidence="7" id="KW-0238">DNA-binding</keyword>
<dbReference type="PROSITE" id="PS00717">
    <property type="entry name" value="SIGMA54_1"/>
    <property type="match status" value="1"/>
</dbReference>
<dbReference type="InterPro" id="IPR000394">
    <property type="entry name" value="RNA_pol_sigma_54"/>
</dbReference>
<feature type="region of interest" description="Disordered" evidence="9">
    <location>
        <begin position="53"/>
        <end position="76"/>
    </location>
</feature>
<dbReference type="EMBL" id="CP036287">
    <property type="protein sequence ID" value="QDU68807.1"/>
    <property type="molecule type" value="Genomic_DNA"/>
</dbReference>
<evidence type="ECO:0000256" key="8">
    <source>
        <dbReference type="ARBA" id="ARBA00023163"/>
    </source>
</evidence>
<evidence type="ECO:0000256" key="9">
    <source>
        <dbReference type="SAM" id="MobiDB-lite"/>
    </source>
</evidence>
<organism evidence="12 13">
    <name type="scientific">Engelhardtia mirabilis</name>
    <dbReference type="NCBI Taxonomy" id="2528011"/>
    <lineage>
        <taxon>Bacteria</taxon>
        <taxon>Pseudomonadati</taxon>
        <taxon>Planctomycetota</taxon>
        <taxon>Planctomycetia</taxon>
        <taxon>Planctomycetia incertae sedis</taxon>
        <taxon>Engelhardtia</taxon>
    </lineage>
</organism>
<dbReference type="GO" id="GO:0016987">
    <property type="term" value="F:sigma factor activity"/>
    <property type="evidence" value="ECO:0007669"/>
    <property type="project" value="UniProtKB-KW"/>
</dbReference>
<dbReference type="InterPro" id="IPR007046">
    <property type="entry name" value="RNA_pol_sigma_54_core-bd"/>
</dbReference>
<evidence type="ECO:0000256" key="4">
    <source>
        <dbReference type="ARBA" id="ARBA00022695"/>
    </source>
</evidence>
<feature type="domain" description="RNA polymerase sigma factor 54 core-binding" evidence="11">
    <location>
        <begin position="87"/>
        <end position="274"/>
    </location>
</feature>
<dbReference type="PANTHER" id="PTHR32248">
    <property type="entry name" value="RNA POLYMERASE SIGMA-54 FACTOR"/>
    <property type="match status" value="1"/>
</dbReference>
<evidence type="ECO:0000256" key="7">
    <source>
        <dbReference type="ARBA" id="ARBA00023125"/>
    </source>
</evidence>
<keyword evidence="4" id="KW-0548">Nucleotidyltransferase</keyword>
<keyword evidence="8" id="KW-0804">Transcription</keyword>
<dbReference type="PANTHER" id="PTHR32248:SF4">
    <property type="entry name" value="RNA POLYMERASE SIGMA-54 FACTOR"/>
    <property type="match status" value="1"/>
</dbReference>
<dbReference type="KEGG" id="pbap:Pla133_39100"/>
<dbReference type="RefSeq" id="WP_145068132.1">
    <property type="nucleotide sequence ID" value="NZ_CP036287.1"/>
</dbReference>
<dbReference type="Pfam" id="PF04963">
    <property type="entry name" value="Sigma54_CBD"/>
    <property type="match status" value="1"/>
</dbReference>
<dbReference type="InterPro" id="IPR007634">
    <property type="entry name" value="RNA_pol_sigma_54_DNA-bd"/>
</dbReference>
<dbReference type="GO" id="GO:0006352">
    <property type="term" value="P:DNA-templated transcription initiation"/>
    <property type="evidence" value="ECO:0007669"/>
    <property type="project" value="InterPro"/>
</dbReference>
<dbReference type="GO" id="GO:0000428">
    <property type="term" value="C:DNA-directed RNA polymerase complex"/>
    <property type="evidence" value="ECO:0007669"/>
    <property type="project" value="UniProtKB-KW"/>
</dbReference>
<dbReference type="PROSITE" id="PS00718">
    <property type="entry name" value="SIGMA54_2"/>
    <property type="match status" value="1"/>
</dbReference>
<keyword evidence="3" id="KW-0808">Transferase</keyword>
<evidence type="ECO:0000313" key="13">
    <source>
        <dbReference type="Proteomes" id="UP000316921"/>
    </source>
</evidence>
<proteinExistence type="inferred from homology"/>
<sequence length="452" mass="49013">MAIGGNGPRLTQSAQQQQLMLPKMLQAIELLQLPSMELSTWLREAFESNAALVVEEPEGPPRPTERNVGPRARTGASDRHAEWLASQEAQGEHWREGVLEQLGWLDLRAATAAWAGWLVDRLDGDGLLTDSDEALLTDGLRDGLPGGLGELADAIAALQRLEPRGLGGRDATEALLLQLEPADPDYGRLCALIERFLDEVYRNKLPQVAKRLGLDVGEINRLVGRLGELQPRPIAAVETESVPSVAPDVVVLALDGAGFAIEFPRSHLPTVALDPELVGLATDRAQPKEVRAYARGKVGEARALIDALDQRQATLERVARTVFAHQHAYLEQGPSALTPLSMTDVADELELHVSTISRAVAGKYAQTPWGIEPLRRFFQASAGGGEGQGSAADEVRERVRVLFAGEDPAAPLSDDEAVARLAAGGVHLARRTVAKYRQELGIPSSYRRRRFN</sequence>
<evidence type="ECO:0000256" key="5">
    <source>
        <dbReference type="ARBA" id="ARBA00023015"/>
    </source>
</evidence>
<evidence type="ECO:0000256" key="1">
    <source>
        <dbReference type="ARBA" id="ARBA00008798"/>
    </source>
</evidence>
<dbReference type="GO" id="GO:0016779">
    <property type="term" value="F:nucleotidyltransferase activity"/>
    <property type="evidence" value="ECO:0007669"/>
    <property type="project" value="UniProtKB-KW"/>
</dbReference>
<accession>A0A518BPA2</accession>
<keyword evidence="13" id="KW-1185">Reference proteome</keyword>
<dbReference type="Pfam" id="PF04552">
    <property type="entry name" value="Sigma54_DBD"/>
    <property type="match status" value="1"/>
</dbReference>
<evidence type="ECO:0000256" key="6">
    <source>
        <dbReference type="ARBA" id="ARBA00023082"/>
    </source>
</evidence>
<keyword evidence="6" id="KW-0731">Sigma factor</keyword>
<evidence type="ECO:0000313" key="12">
    <source>
        <dbReference type="EMBL" id="QDU68807.1"/>
    </source>
</evidence>
<evidence type="ECO:0000259" key="11">
    <source>
        <dbReference type="Pfam" id="PF04963"/>
    </source>
</evidence>
<dbReference type="AlphaFoldDB" id="A0A518BPA2"/>
<reference evidence="12 13" key="1">
    <citation type="submission" date="2019-02" db="EMBL/GenBank/DDBJ databases">
        <title>Deep-cultivation of Planctomycetes and their phenomic and genomic characterization uncovers novel biology.</title>
        <authorList>
            <person name="Wiegand S."/>
            <person name="Jogler M."/>
            <person name="Boedeker C."/>
            <person name="Pinto D."/>
            <person name="Vollmers J."/>
            <person name="Rivas-Marin E."/>
            <person name="Kohn T."/>
            <person name="Peeters S.H."/>
            <person name="Heuer A."/>
            <person name="Rast P."/>
            <person name="Oberbeckmann S."/>
            <person name="Bunk B."/>
            <person name="Jeske O."/>
            <person name="Meyerdierks A."/>
            <person name="Storesund J.E."/>
            <person name="Kallscheuer N."/>
            <person name="Luecker S."/>
            <person name="Lage O.M."/>
            <person name="Pohl T."/>
            <person name="Merkel B.J."/>
            <person name="Hornburger P."/>
            <person name="Mueller R.-W."/>
            <person name="Bruemmer F."/>
            <person name="Labrenz M."/>
            <person name="Spormann A.M."/>
            <person name="Op den Camp H."/>
            <person name="Overmann J."/>
            <person name="Amann R."/>
            <person name="Jetten M.S.M."/>
            <person name="Mascher T."/>
            <person name="Medema M.H."/>
            <person name="Devos D.P."/>
            <person name="Kaster A.-K."/>
            <person name="Ovreas L."/>
            <person name="Rohde M."/>
            <person name="Galperin M.Y."/>
            <person name="Jogler C."/>
        </authorList>
    </citation>
    <scope>NUCLEOTIDE SEQUENCE [LARGE SCALE GENOMIC DNA]</scope>
    <source>
        <strain evidence="12 13">Pla133</strain>
    </source>
</reference>
<dbReference type="GO" id="GO:0001216">
    <property type="term" value="F:DNA-binding transcription activator activity"/>
    <property type="evidence" value="ECO:0007669"/>
    <property type="project" value="InterPro"/>
</dbReference>
<keyword evidence="5" id="KW-0805">Transcription regulation</keyword>
<dbReference type="PIRSF" id="PIRSF000774">
    <property type="entry name" value="RpoN"/>
    <property type="match status" value="1"/>
</dbReference>
<keyword evidence="2" id="KW-0240">DNA-directed RNA polymerase</keyword>
<feature type="domain" description="RNA polymerase sigma factor 54 DNA-binding" evidence="10">
    <location>
        <begin position="292"/>
        <end position="450"/>
    </location>
</feature>
<dbReference type="Gene3D" id="1.10.10.60">
    <property type="entry name" value="Homeodomain-like"/>
    <property type="match status" value="1"/>
</dbReference>
<protein>
    <submittedName>
        <fullName evidence="12">RNA polymerase sigma-54 factor</fullName>
    </submittedName>
</protein>
<dbReference type="GO" id="GO:0003677">
    <property type="term" value="F:DNA binding"/>
    <property type="evidence" value="ECO:0007669"/>
    <property type="project" value="UniProtKB-KW"/>
</dbReference>